<dbReference type="AlphaFoldDB" id="A0A3B0VTI3"/>
<sequence>MQGEFSLFKRGRSGVKFSGFLLTEYLEGQGLTAEQLTLKQMLQIAEHVALLHQHREPYFGVLFEVGVAFSHRNKEAWKRNLKQTLLALNKNQNIPIERMNKTVDLVNQLSIHDFQPIMLDFRWDQFLQLGAENLALLDLDAMVWGPRELELVILEYLLTPKQAEAFLSVYTQYHTLPNLTLARAVYRVLLFQMNVLGERDFNRWMA</sequence>
<dbReference type="SUPFAM" id="SSF56112">
    <property type="entry name" value="Protein kinase-like (PK-like)"/>
    <property type="match status" value="1"/>
</dbReference>
<proteinExistence type="predicted"/>
<feature type="non-terminal residue" evidence="1">
    <location>
        <position position="206"/>
    </location>
</feature>
<accession>A0A3B0VTI3</accession>
<protein>
    <recommendedName>
        <fullName evidence="2">Aminoglycoside phosphotransferase domain-containing protein</fullName>
    </recommendedName>
</protein>
<organism evidence="1">
    <name type="scientific">hydrothermal vent metagenome</name>
    <dbReference type="NCBI Taxonomy" id="652676"/>
    <lineage>
        <taxon>unclassified sequences</taxon>
        <taxon>metagenomes</taxon>
        <taxon>ecological metagenomes</taxon>
    </lineage>
</organism>
<name>A0A3B0VTI3_9ZZZZ</name>
<evidence type="ECO:0008006" key="2">
    <source>
        <dbReference type="Google" id="ProtNLM"/>
    </source>
</evidence>
<gene>
    <name evidence="1" type="ORF">MNBD_GAMMA04-1587</name>
</gene>
<reference evidence="1" key="1">
    <citation type="submission" date="2018-06" db="EMBL/GenBank/DDBJ databases">
        <authorList>
            <person name="Zhirakovskaya E."/>
        </authorList>
    </citation>
    <scope>NUCLEOTIDE SEQUENCE</scope>
</reference>
<dbReference type="EMBL" id="UOFB01000166">
    <property type="protein sequence ID" value="VAW46955.1"/>
    <property type="molecule type" value="Genomic_DNA"/>
</dbReference>
<dbReference type="InterPro" id="IPR011009">
    <property type="entry name" value="Kinase-like_dom_sf"/>
</dbReference>
<evidence type="ECO:0000313" key="1">
    <source>
        <dbReference type="EMBL" id="VAW46955.1"/>
    </source>
</evidence>